<dbReference type="Proteomes" id="UP001152622">
    <property type="component" value="Chromosome 12"/>
</dbReference>
<comment type="caution">
    <text evidence="14">The sequence shown here is derived from an EMBL/GenBank/DDBJ whole genome shotgun (WGS) entry which is preliminary data.</text>
</comment>
<dbReference type="PANTHER" id="PTHR28572:SF1">
    <property type="entry name" value="COILED-COIL DOMAIN-CONTAINING PROTEIN 103"/>
    <property type="match status" value="1"/>
</dbReference>
<evidence type="ECO:0000256" key="5">
    <source>
        <dbReference type="ARBA" id="ARBA00022490"/>
    </source>
</evidence>
<evidence type="ECO:0000259" key="12">
    <source>
        <dbReference type="Pfam" id="PF13877"/>
    </source>
</evidence>
<dbReference type="AlphaFoldDB" id="A0A9Q1EV77"/>
<evidence type="ECO:0000256" key="9">
    <source>
        <dbReference type="ARBA" id="ARBA00023273"/>
    </source>
</evidence>
<dbReference type="OrthoDB" id="447931at2759"/>
<comment type="function">
    <text evidence="1">Dynein-attachment factor required for cilia motility.</text>
</comment>
<evidence type="ECO:0000256" key="1">
    <source>
        <dbReference type="ARBA" id="ARBA00004048"/>
    </source>
</evidence>
<comment type="subunit">
    <text evidence="4">Homodimer.</text>
</comment>
<evidence type="ECO:0000256" key="10">
    <source>
        <dbReference type="ARBA" id="ARBA00049986"/>
    </source>
</evidence>
<feature type="region of interest" description="Disordered" evidence="11">
    <location>
        <begin position="64"/>
        <end position="91"/>
    </location>
</feature>
<evidence type="ECO:0000256" key="4">
    <source>
        <dbReference type="ARBA" id="ARBA00011738"/>
    </source>
</evidence>
<evidence type="ECO:0008006" key="16">
    <source>
        <dbReference type="Google" id="ProtNLM"/>
    </source>
</evidence>
<name>A0A9Q1EV77_SYNKA</name>
<dbReference type="GO" id="GO:0036159">
    <property type="term" value="P:inner dynein arm assembly"/>
    <property type="evidence" value="ECO:0007669"/>
    <property type="project" value="TreeGrafter"/>
</dbReference>
<dbReference type="GO" id="GO:0007368">
    <property type="term" value="P:determination of left/right symmetry"/>
    <property type="evidence" value="ECO:0007669"/>
    <property type="project" value="TreeGrafter"/>
</dbReference>
<dbReference type="InterPro" id="IPR031733">
    <property type="entry name" value="Dynein_attach_N"/>
</dbReference>
<dbReference type="EMBL" id="JAINUF010000012">
    <property type="protein sequence ID" value="KAJ8345648.1"/>
    <property type="molecule type" value="Genomic_DNA"/>
</dbReference>
<dbReference type="PANTHER" id="PTHR28572">
    <property type="entry name" value="COILED-COIL DOMAIN-CONTAINING PROTEIN 103"/>
    <property type="match status" value="1"/>
</dbReference>
<dbReference type="GO" id="GO:0005576">
    <property type="term" value="C:extracellular region"/>
    <property type="evidence" value="ECO:0007669"/>
    <property type="project" value="GOC"/>
</dbReference>
<comment type="similarity">
    <text evidence="10">Belongs to the DNAAF19/PR46b family.</text>
</comment>
<keyword evidence="6" id="KW-0970">Cilium biogenesis/degradation</keyword>
<evidence type="ECO:0000256" key="8">
    <source>
        <dbReference type="ARBA" id="ARBA00023069"/>
    </source>
</evidence>
<dbReference type="Pfam" id="PF15867">
    <property type="entry name" value="Dynein_attach_N"/>
    <property type="match status" value="1"/>
</dbReference>
<evidence type="ECO:0000313" key="14">
    <source>
        <dbReference type="EMBL" id="KAJ8345648.1"/>
    </source>
</evidence>
<dbReference type="Pfam" id="PF13877">
    <property type="entry name" value="RPAP3_C"/>
    <property type="match status" value="1"/>
</dbReference>
<gene>
    <name evidence="14" type="ORF">SKAU_G00298410</name>
</gene>
<reference evidence="14" key="1">
    <citation type="journal article" date="2023" name="Science">
        <title>Genome structures resolve the early diversification of teleost fishes.</title>
        <authorList>
            <person name="Parey E."/>
            <person name="Louis A."/>
            <person name="Montfort J."/>
            <person name="Bouchez O."/>
            <person name="Roques C."/>
            <person name="Iampietro C."/>
            <person name="Lluch J."/>
            <person name="Castinel A."/>
            <person name="Donnadieu C."/>
            <person name="Desvignes T."/>
            <person name="Floi Bucao C."/>
            <person name="Jouanno E."/>
            <person name="Wen M."/>
            <person name="Mejri S."/>
            <person name="Dirks R."/>
            <person name="Jansen H."/>
            <person name="Henkel C."/>
            <person name="Chen W.J."/>
            <person name="Zahm M."/>
            <person name="Cabau C."/>
            <person name="Klopp C."/>
            <person name="Thompson A.W."/>
            <person name="Robinson-Rechavi M."/>
            <person name="Braasch I."/>
            <person name="Lecointre G."/>
            <person name="Bobe J."/>
            <person name="Postlethwait J.H."/>
            <person name="Berthelot C."/>
            <person name="Roest Crollius H."/>
            <person name="Guiguen Y."/>
        </authorList>
    </citation>
    <scope>NUCLEOTIDE SEQUENCE</scope>
    <source>
        <strain evidence="14">WJC10195</strain>
    </source>
</reference>
<evidence type="ECO:0000256" key="2">
    <source>
        <dbReference type="ARBA" id="ARBA00004230"/>
    </source>
</evidence>
<feature type="domain" description="Dynein attachment factor N-terminal" evidence="13">
    <location>
        <begin position="11"/>
        <end position="78"/>
    </location>
</feature>
<evidence type="ECO:0000313" key="15">
    <source>
        <dbReference type="Proteomes" id="UP001152622"/>
    </source>
</evidence>
<feature type="domain" description="RNA-polymerase II-associated protein 3-like C-terminal" evidence="12">
    <location>
        <begin position="102"/>
        <end position="191"/>
    </location>
</feature>
<keyword evidence="7" id="KW-0282">Flagellum</keyword>
<comment type="subcellular location">
    <subcellularLocation>
        <location evidence="2">Cell projection</location>
        <location evidence="2">Cilium</location>
        <location evidence="2">Flagellum</location>
    </subcellularLocation>
    <subcellularLocation>
        <location evidence="3">Cytoplasm</location>
    </subcellularLocation>
</comment>
<dbReference type="GO" id="GO:0031514">
    <property type="term" value="C:motile cilium"/>
    <property type="evidence" value="ECO:0007669"/>
    <property type="project" value="UniProtKB-SubCell"/>
</dbReference>
<keyword evidence="15" id="KW-1185">Reference proteome</keyword>
<evidence type="ECO:0000259" key="13">
    <source>
        <dbReference type="Pfam" id="PF15867"/>
    </source>
</evidence>
<dbReference type="InterPro" id="IPR025986">
    <property type="entry name" value="RPAP3-like_C"/>
</dbReference>
<evidence type="ECO:0000256" key="3">
    <source>
        <dbReference type="ARBA" id="ARBA00004496"/>
    </source>
</evidence>
<accession>A0A9Q1EV77</accession>
<evidence type="ECO:0000256" key="6">
    <source>
        <dbReference type="ARBA" id="ARBA00022794"/>
    </source>
</evidence>
<keyword evidence="5" id="KW-0963">Cytoplasm</keyword>
<keyword evidence="8" id="KW-0969">Cilium</keyword>
<sequence>MHPGMEDSEVINFSALEKELQAALEADKKYRRENDAKFRAIHQNVGSYEEFRDIVLASHLQPLERKDKTGGPRKQPWNPIASGTGKPSTAHCDTMEASEFRPRTAAEFSRDWRRFEGNAADRYQLLVSLGGEGVRRLFGAEVGSGLLGDFLLVLCECLRPADAADVAGVLDGMSRTGRFGLNVSFLSRDERGACLRLITRLLEIARSGDPGTDAGQNAEPRGAEGNAVRDSETTRGENILEKLKSLTQLYGVHVDSPKK</sequence>
<protein>
    <recommendedName>
        <fullName evidence="16">Coiled-coil domain-containing protein 103</fullName>
    </recommendedName>
</protein>
<dbReference type="InterPro" id="IPR042422">
    <property type="entry name" value="CC103"/>
</dbReference>
<dbReference type="GO" id="GO:0003351">
    <property type="term" value="P:epithelial cilium movement involved in extracellular fluid movement"/>
    <property type="evidence" value="ECO:0007669"/>
    <property type="project" value="TreeGrafter"/>
</dbReference>
<dbReference type="GO" id="GO:0036157">
    <property type="term" value="C:outer dynein arm"/>
    <property type="evidence" value="ECO:0007669"/>
    <property type="project" value="InterPro"/>
</dbReference>
<evidence type="ECO:0000256" key="7">
    <source>
        <dbReference type="ARBA" id="ARBA00022846"/>
    </source>
</evidence>
<feature type="region of interest" description="Disordered" evidence="11">
    <location>
        <begin position="209"/>
        <end position="235"/>
    </location>
</feature>
<organism evidence="14 15">
    <name type="scientific">Synaphobranchus kaupii</name>
    <name type="common">Kaup's arrowtooth eel</name>
    <dbReference type="NCBI Taxonomy" id="118154"/>
    <lineage>
        <taxon>Eukaryota</taxon>
        <taxon>Metazoa</taxon>
        <taxon>Chordata</taxon>
        <taxon>Craniata</taxon>
        <taxon>Vertebrata</taxon>
        <taxon>Euteleostomi</taxon>
        <taxon>Actinopterygii</taxon>
        <taxon>Neopterygii</taxon>
        <taxon>Teleostei</taxon>
        <taxon>Anguilliformes</taxon>
        <taxon>Synaphobranchidae</taxon>
        <taxon>Synaphobranchus</taxon>
    </lineage>
</organism>
<proteinExistence type="inferred from homology"/>
<keyword evidence="9" id="KW-0966">Cell projection</keyword>
<evidence type="ECO:0000256" key="11">
    <source>
        <dbReference type="SAM" id="MobiDB-lite"/>
    </source>
</evidence>